<dbReference type="GO" id="GO:0005886">
    <property type="term" value="C:plasma membrane"/>
    <property type="evidence" value="ECO:0007669"/>
    <property type="project" value="UniProtKB-SubCell"/>
</dbReference>
<evidence type="ECO:0000256" key="1">
    <source>
        <dbReference type="ARBA" id="ARBA00004651"/>
    </source>
</evidence>
<evidence type="ECO:0000256" key="4">
    <source>
        <dbReference type="ARBA" id="ARBA00022989"/>
    </source>
</evidence>
<gene>
    <name evidence="9" type="ORF">E3U44_16225</name>
</gene>
<feature type="domain" description="MacB-like periplasmic core" evidence="8">
    <location>
        <begin position="21"/>
        <end position="203"/>
    </location>
</feature>
<feature type="transmembrane region" description="Helical" evidence="6">
    <location>
        <begin position="429"/>
        <end position="457"/>
    </location>
</feature>
<dbReference type="AlphaFoldDB" id="A0A4P7C2D7"/>
<comment type="subcellular location">
    <subcellularLocation>
        <location evidence="1">Cell membrane</location>
        <topology evidence="1">Multi-pass membrane protein</topology>
    </subcellularLocation>
</comment>
<accession>A0A4P7C2D7</accession>
<feature type="transmembrane region" description="Helical" evidence="6">
    <location>
        <begin position="815"/>
        <end position="836"/>
    </location>
</feature>
<dbReference type="RefSeq" id="WP_134359144.1">
    <property type="nucleotide sequence ID" value="NZ_CP038033.1"/>
</dbReference>
<feature type="transmembrane region" description="Helical" evidence="6">
    <location>
        <begin position="764"/>
        <end position="795"/>
    </location>
</feature>
<name>A0A4P7C2D7_9GAMM</name>
<reference evidence="9 10" key="1">
    <citation type="submission" date="2019-03" db="EMBL/GenBank/DDBJ databases">
        <title>The genome sequence of Nitrosococcus wardiae strain D1FHST reveals the archetypal metabolic capacity of ammonia-oxidizing Gammaproteobacteria.</title>
        <authorList>
            <person name="Wang L."/>
            <person name="Lim C.K."/>
            <person name="Hanson T.E."/>
            <person name="Dang H."/>
            <person name="Klotz M.G."/>
        </authorList>
    </citation>
    <scope>NUCLEOTIDE SEQUENCE [LARGE SCALE GENOMIC DNA]</scope>
    <source>
        <strain evidence="9 10">D1FHS</strain>
    </source>
</reference>
<keyword evidence="5 6" id="KW-0472">Membrane</keyword>
<sequence length="850" mass="91367">MIPVLWRANWRSLKQHPWQIALALLGIALGVAVVIAIDLANSSAHRTFLLATESVAGRATHQIIGGPDGLSEQFYTRLRLHHRVKPAAPIVEGNVYLTGEKGQQLRLLGIDPFAEQPFRDYLSGTGTGSEIDIPALLTEPGTVILEQATAQRLGFQQGEQFTVQVGTRNLSLKVAGIFQGDNLAQEGLADLLMADVATAQEVLGLLGKLNRIDLILPSGKAGVAQQTRLKNLLPPGAELIETSARSQAVTEMTRAFQINLTALSLLALLVGSFIVYNTVTFLWLQRRRLIGLLRAIGVARKQIFLLLLSEALVLGALGSVGGALLGIGLGEFLLGLVSQTFNDLYFALQVRDLSITSESLAKGIALGLGATLAATLVPAREATQVPPGTALRRSPLEAQARRWLKGSALIGGSLLIAGTLLLLMPSKSIFLGFVGLTGLQVGCALLVPALGTFLLALARPLLGRSFGTLGQLAARGIVASLSRTGVAMAALTLAISATVGIGVMIDSFRLSVSQWLSTTLQADLYVSIPGSSLTPANSTLDSTLIDRITTIPGVAAISTIRRVRLEDREGLTDVAVLEPAPQSFASFQFTAGNPEKAWEAFVHEEAVLVSESYAYHHDLSPGSSLRLRTDRGQHTFTVAGVYRSYRSDRGGVTIHRHTYQRYWSDSGVSGIGIYAQPNRDLESLRQILLERISPEHELQISTNRSIRELSLQIFDRTFAITEVVRLLAGLVAFAGIFSALMALQLERTREFGILRATGLIPRQLWWLVTGQTGLMGLVCGLLALPLGLLSAMGLIYVINRRSFGWSMEFAISPEILLQGILLALIAALLAGIYPAWRMANTIPAAGLREE</sequence>
<evidence type="ECO:0000256" key="5">
    <source>
        <dbReference type="ARBA" id="ARBA00023136"/>
    </source>
</evidence>
<keyword evidence="4 6" id="KW-1133">Transmembrane helix</keyword>
<feature type="transmembrane region" description="Helical" evidence="6">
    <location>
        <begin position="723"/>
        <end position="743"/>
    </location>
</feature>
<dbReference type="InterPro" id="IPR050250">
    <property type="entry name" value="Macrolide_Exporter_MacB"/>
</dbReference>
<feature type="domain" description="ABC3 transporter permease C-terminal" evidence="7">
    <location>
        <begin position="263"/>
        <end position="386"/>
    </location>
</feature>
<dbReference type="PANTHER" id="PTHR30572:SF17">
    <property type="entry name" value="ABC3 TRANSPORTER PERMEASE PROTEIN DOMAIN-CONTAINING PROTEIN"/>
    <property type="match status" value="1"/>
</dbReference>
<evidence type="ECO:0000313" key="10">
    <source>
        <dbReference type="Proteomes" id="UP000294325"/>
    </source>
</evidence>
<dbReference type="Proteomes" id="UP000294325">
    <property type="component" value="Chromosome"/>
</dbReference>
<feature type="transmembrane region" description="Helical" evidence="6">
    <location>
        <begin position="485"/>
        <end position="505"/>
    </location>
</feature>
<organism evidence="9 10">
    <name type="scientific">Nitrosococcus wardiae</name>
    <dbReference type="NCBI Taxonomy" id="1814290"/>
    <lineage>
        <taxon>Bacteria</taxon>
        <taxon>Pseudomonadati</taxon>
        <taxon>Pseudomonadota</taxon>
        <taxon>Gammaproteobacteria</taxon>
        <taxon>Chromatiales</taxon>
        <taxon>Chromatiaceae</taxon>
        <taxon>Nitrosococcus</taxon>
    </lineage>
</organism>
<evidence type="ECO:0000256" key="3">
    <source>
        <dbReference type="ARBA" id="ARBA00022692"/>
    </source>
</evidence>
<keyword evidence="3 6" id="KW-0812">Transmembrane</keyword>
<evidence type="ECO:0000256" key="6">
    <source>
        <dbReference type="SAM" id="Phobius"/>
    </source>
</evidence>
<evidence type="ECO:0000256" key="2">
    <source>
        <dbReference type="ARBA" id="ARBA00022475"/>
    </source>
</evidence>
<feature type="transmembrane region" description="Helical" evidence="6">
    <location>
        <begin position="304"/>
        <end position="329"/>
    </location>
</feature>
<keyword evidence="2" id="KW-1003">Cell membrane</keyword>
<evidence type="ECO:0000259" key="7">
    <source>
        <dbReference type="Pfam" id="PF02687"/>
    </source>
</evidence>
<feature type="transmembrane region" description="Helical" evidence="6">
    <location>
        <begin position="262"/>
        <end position="284"/>
    </location>
</feature>
<dbReference type="PANTHER" id="PTHR30572">
    <property type="entry name" value="MEMBRANE COMPONENT OF TRANSPORTER-RELATED"/>
    <property type="match status" value="1"/>
</dbReference>
<dbReference type="InterPro" id="IPR025857">
    <property type="entry name" value="MacB_PCD"/>
</dbReference>
<dbReference type="Pfam" id="PF12704">
    <property type="entry name" value="MacB_PCD"/>
    <property type="match status" value="2"/>
</dbReference>
<dbReference type="Pfam" id="PF02687">
    <property type="entry name" value="FtsX"/>
    <property type="match status" value="2"/>
</dbReference>
<dbReference type="InterPro" id="IPR003838">
    <property type="entry name" value="ABC3_permease_C"/>
</dbReference>
<protein>
    <submittedName>
        <fullName evidence="9">ABC transporter permease</fullName>
    </submittedName>
</protein>
<dbReference type="GO" id="GO:0022857">
    <property type="term" value="F:transmembrane transporter activity"/>
    <property type="evidence" value="ECO:0007669"/>
    <property type="project" value="TreeGrafter"/>
</dbReference>
<evidence type="ECO:0000313" key="9">
    <source>
        <dbReference type="EMBL" id="QBQ55889.1"/>
    </source>
</evidence>
<proteinExistence type="predicted"/>
<feature type="domain" description="MacB-like periplasmic core" evidence="8">
    <location>
        <begin position="484"/>
        <end position="686"/>
    </location>
</feature>
<dbReference type="EMBL" id="CP038033">
    <property type="protein sequence ID" value="QBQ55889.1"/>
    <property type="molecule type" value="Genomic_DNA"/>
</dbReference>
<keyword evidence="10" id="KW-1185">Reference proteome</keyword>
<dbReference type="OrthoDB" id="343744at2"/>
<feature type="domain" description="ABC3 transporter permease C-terminal" evidence="7">
    <location>
        <begin position="726"/>
        <end position="841"/>
    </location>
</feature>
<dbReference type="KEGG" id="nwr:E3U44_16225"/>
<evidence type="ECO:0000259" key="8">
    <source>
        <dbReference type="Pfam" id="PF12704"/>
    </source>
</evidence>